<dbReference type="PROSITE" id="PS00708">
    <property type="entry name" value="PRO_ENDOPEP_SER"/>
    <property type="match status" value="1"/>
</dbReference>
<keyword evidence="10" id="KW-1185">Reference proteome</keyword>
<comment type="caution">
    <text evidence="9">The sequence shown here is derived from an EMBL/GenBank/DDBJ whole genome shotgun (WGS) entry which is preliminary data.</text>
</comment>
<dbReference type="InterPro" id="IPR005018">
    <property type="entry name" value="DOMON_domain"/>
</dbReference>
<dbReference type="SUPFAM" id="SSF53474">
    <property type="entry name" value="alpha/beta-Hydrolases"/>
    <property type="match status" value="1"/>
</dbReference>
<accession>A0ABP1PQB5</accession>
<dbReference type="InterPro" id="IPR045266">
    <property type="entry name" value="DOH_DOMON"/>
</dbReference>
<evidence type="ECO:0000256" key="5">
    <source>
        <dbReference type="ARBA" id="ARBA00022801"/>
    </source>
</evidence>
<organism evidence="9 10">
    <name type="scientific">Orchesella dallaii</name>
    <dbReference type="NCBI Taxonomy" id="48710"/>
    <lineage>
        <taxon>Eukaryota</taxon>
        <taxon>Metazoa</taxon>
        <taxon>Ecdysozoa</taxon>
        <taxon>Arthropoda</taxon>
        <taxon>Hexapoda</taxon>
        <taxon>Collembola</taxon>
        <taxon>Entomobryomorpha</taxon>
        <taxon>Entomobryoidea</taxon>
        <taxon>Orchesellidae</taxon>
        <taxon>Orchesellinae</taxon>
        <taxon>Orchesella</taxon>
    </lineage>
</organism>
<dbReference type="CDD" id="cd09631">
    <property type="entry name" value="DOMON_DOH"/>
    <property type="match status" value="1"/>
</dbReference>
<evidence type="ECO:0000256" key="3">
    <source>
        <dbReference type="ARBA" id="ARBA00016310"/>
    </source>
</evidence>
<evidence type="ECO:0000256" key="6">
    <source>
        <dbReference type="ARBA" id="ARBA00022825"/>
    </source>
</evidence>
<protein>
    <recommendedName>
        <fullName evidence="3 7">Prolyl endopeptidase</fullName>
        <ecNumber evidence="7">3.4.21.-</ecNumber>
    </recommendedName>
</protein>
<keyword evidence="5 7" id="KW-0378">Hydrolase</keyword>
<dbReference type="Pfam" id="PF02897">
    <property type="entry name" value="Peptidase_S9_N"/>
    <property type="match status" value="1"/>
</dbReference>
<dbReference type="PROSITE" id="PS50836">
    <property type="entry name" value="DOMON"/>
    <property type="match status" value="1"/>
</dbReference>
<dbReference type="Pfam" id="PF00326">
    <property type="entry name" value="Peptidase_S9"/>
    <property type="match status" value="1"/>
</dbReference>
<reference evidence="9 10" key="1">
    <citation type="submission" date="2024-08" db="EMBL/GenBank/DDBJ databases">
        <authorList>
            <person name="Cucini C."/>
            <person name="Frati F."/>
        </authorList>
    </citation>
    <scope>NUCLEOTIDE SEQUENCE [LARGE SCALE GENOMIC DNA]</scope>
</reference>
<evidence type="ECO:0000256" key="7">
    <source>
        <dbReference type="RuleBase" id="RU368024"/>
    </source>
</evidence>
<comment type="catalytic activity">
    <reaction evidence="1">
        <text>Hydrolysis of Pro-|-Xaa &gt;&gt; Ala-|-Xaa in oligopeptides.</text>
        <dbReference type="EC" id="3.4.21.26"/>
    </reaction>
</comment>
<dbReference type="Proteomes" id="UP001642540">
    <property type="component" value="Unassembled WGS sequence"/>
</dbReference>
<evidence type="ECO:0000256" key="2">
    <source>
        <dbReference type="ARBA" id="ARBA00005228"/>
    </source>
</evidence>
<dbReference type="InterPro" id="IPR001375">
    <property type="entry name" value="Peptidase_S9_cat"/>
</dbReference>
<dbReference type="InterPro" id="IPR051167">
    <property type="entry name" value="Prolyl_oligopep/macrocyclase"/>
</dbReference>
<evidence type="ECO:0000256" key="1">
    <source>
        <dbReference type="ARBA" id="ARBA00001070"/>
    </source>
</evidence>
<evidence type="ECO:0000259" key="8">
    <source>
        <dbReference type="PROSITE" id="PS50836"/>
    </source>
</evidence>
<evidence type="ECO:0000313" key="9">
    <source>
        <dbReference type="EMBL" id="CAL8072119.1"/>
    </source>
</evidence>
<dbReference type="InterPro" id="IPR002471">
    <property type="entry name" value="Pept_S9_AS"/>
</dbReference>
<dbReference type="SUPFAM" id="SSF50993">
    <property type="entry name" value="Peptidase/esterase 'gauge' domain"/>
    <property type="match status" value="1"/>
</dbReference>
<proteinExistence type="inferred from homology"/>
<dbReference type="Pfam" id="PF03351">
    <property type="entry name" value="DOMON"/>
    <property type="match status" value="1"/>
</dbReference>
<gene>
    <name evidence="9" type="ORF">ODALV1_LOCUS2010</name>
</gene>
<comment type="similarity">
    <text evidence="2 7">Belongs to the peptidase S9A family.</text>
</comment>
<dbReference type="PANTHER" id="PTHR42881:SF2">
    <property type="entry name" value="PROLYL ENDOPEPTIDASE"/>
    <property type="match status" value="1"/>
</dbReference>
<sequence>MDISSYLDRDYLVTCYLQNVTNTLQLRKLEDGSLIKQFPLGLGTITGFSGRAQDTEMFFVLSTFLTPGTIYHVNLKDSGHSRICSCLCPAGSSKMKCRVFKECSPEGFDPTNYTTSHVFYSSKDRTPVSLFIVHKKNLVRNGKSPCLLYGYGGFNETVKPKFDAINIAFIQSFDGIYAQANIRGGGEYGRKWYEAGIRLNKQNCFDDFQAAAEYLIKNKYTCSEKLAIRGNSNGGLLVGACINQRPDLFGAAVAGFGVMDLLRFHKFTTGPCWISDYGCSDDKVDFENLLKISPLHNVKAPEDQKTQYPAVLLITGDHDDRRAEFLDPQGKYRLEWFTDWNRKIVTFNVTVQTRGYVGLGLTNNGKMSGADVVIGGVKPNGKTYFSDRHAVGNQLPVLDLSQDWELLSAWESETHTSISFSRAFDTCDPEDYALTVSLKQYGILNFDKMLNFLLILFSSFITQEDTVTLIWAYGEKDNEIGYHYRNRGIYKVFLLEPDYSPQIIRDSKNRNPKVISKGSTDLKLWTINRRYQLTSADTSYICTMHRGPRLQRKHHVVGVN</sequence>
<dbReference type="Gene3D" id="2.130.10.120">
    <property type="entry name" value="Prolyl oligopeptidase, N-terminal domain"/>
    <property type="match status" value="1"/>
</dbReference>
<keyword evidence="6 7" id="KW-0720">Serine protease</keyword>
<dbReference type="Gene3D" id="3.40.50.1820">
    <property type="entry name" value="alpha/beta hydrolase"/>
    <property type="match status" value="1"/>
</dbReference>
<evidence type="ECO:0000256" key="4">
    <source>
        <dbReference type="ARBA" id="ARBA00022670"/>
    </source>
</evidence>
<name>A0ABP1PQB5_9HEXA</name>
<dbReference type="SMART" id="SM00664">
    <property type="entry name" value="DoH"/>
    <property type="match status" value="1"/>
</dbReference>
<dbReference type="InterPro" id="IPR029058">
    <property type="entry name" value="AB_hydrolase_fold"/>
</dbReference>
<dbReference type="PRINTS" id="PR00862">
    <property type="entry name" value="PROLIGOPTASE"/>
</dbReference>
<feature type="domain" description="DOMON" evidence="8">
    <location>
        <begin position="330"/>
        <end position="447"/>
    </location>
</feature>
<dbReference type="InterPro" id="IPR002470">
    <property type="entry name" value="Peptidase_S9A"/>
</dbReference>
<keyword evidence="4 7" id="KW-0645">Protease</keyword>
<evidence type="ECO:0000313" key="10">
    <source>
        <dbReference type="Proteomes" id="UP001642540"/>
    </source>
</evidence>
<dbReference type="EMBL" id="CAXLJM020000007">
    <property type="protein sequence ID" value="CAL8072119.1"/>
    <property type="molecule type" value="Genomic_DNA"/>
</dbReference>
<dbReference type="PANTHER" id="PTHR42881">
    <property type="entry name" value="PROLYL ENDOPEPTIDASE"/>
    <property type="match status" value="1"/>
</dbReference>
<dbReference type="InterPro" id="IPR023302">
    <property type="entry name" value="Pept_S9A_N"/>
</dbReference>
<dbReference type="EC" id="3.4.21.-" evidence="7"/>